<evidence type="ECO:0000259" key="5">
    <source>
        <dbReference type="Pfam" id="PF01420"/>
    </source>
</evidence>
<feature type="domain" description="Type I restriction modification DNA specificity" evidence="5">
    <location>
        <begin position="441"/>
        <end position="481"/>
    </location>
</feature>
<dbReference type="AlphaFoldDB" id="A0A3E2TWN2"/>
<name>A0A3E2TWN2_9FIRM</name>
<sequence length="489" mass="56427">MTPEQLKASILQYAIQGKLVEQRPEEGTAEELVSMLLQSKAELEQKKLILKKAPTEPFYTAEDLKEWDIPDTWRWVQLSNVSIIQEGAGIRKWQYRDNGTQILCVTNILEGAIDVHKKELYISTEEYEQKYLHLTLNEGDIVTSCSGGSWGKIAFYSIPKTMILNTSTLRMRFFNDLADNNYLYYVCKSQFFKRQLLLQLSGMQPNFGYAHYSKIMIPLPPLAEQKRIVAKIEELLPLVDRYAVAYEKLEQFNAKFPEDMKKSILQYAIQGKLVEQRPEEGTGEELYQQIQAEKQQLIQEKKIKKEKTLPEIAEDEIPFDIPESWKWVRLGDCTGYSQTKTKISPKDITDNMWSLDLEDIQKESGAILTRTIASERKITGDKVLFYKGQVLYSKLRPYLKKILVAPDNGICTPELVPFNTYLVYANYIVYVLRSPHIDYVVNSVTYGVKMPRVGTETMVNLLIPLPPLAEQKRIVAKIEELLPLCERLK</sequence>
<dbReference type="GO" id="GO:0009307">
    <property type="term" value="P:DNA restriction-modification system"/>
    <property type="evidence" value="ECO:0007669"/>
    <property type="project" value="UniProtKB-KW"/>
</dbReference>
<evidence type="ECO:0000313" key="6">
    <source>
        <dbReference type="EMBL" id="RGB84228.1"/>
    </source>
</evidence>
<dbReference type="GO" id="GO:0003677">
    <property type="term" value="F:DNA binding"/>
    <property type="evidence" value="ECO:0007669"/>
    <property type="project" value="UniProtKB-KW"/>
</dbReference>
<keyword evidence="3" id="KW-0238">DNA-binding</keyword>
<reference evidence="6 7" key="1">
    <citation type="submission" date="2018-08" db="EMBL/GenBank/DDBJ databases">
        <title>A genome reference for cultivated species of the human gut microbiota.</title>
        <authorList>
            <person name="Zou Y."/>
            <person name="Xue W."/>
            <person name="Luo G."/>
        </authorList>
    </citation>
    <scope>NUCLEOTIDE SEQUENCE [LARGE SCALE GENOMIC DNA]</scope>
    <source>
        <strain evidence="6 7">AF31-14AC</strain>
    </source>
</reference>
<organism evidence="6 7">
    <name type="scientific">Faecalibacterium prausnitzii</name>
    <dbReference type="NCBI Taxonomy" id="853"/>
    <lineage>
        <taxon>Bacteria</taxon>
        <taxon>Bacillati</taxon>
        <taxon>Bacillota</taxon>
        <taxon>Clostridia</taxon>
        <taxon>Eubacteriales</taxon>
        <taxon>Oscillospiraceae</taxon>
        <taxon>Faecalibacterium</taxon>
    </lineage>
</organism>
<keyword evidence="2" id="KW-0680">Restriction system</keyword>
<dbReference type="Gene3D" id="3.90.220.20">
    <property type="entry name" value="DNA methylase specificity domains"/>
    <property type="match status" value="2"/>
</dbReference>
<evidence type="ECO:0000256" key="3">
    <source>
        <dbReference type="ARBA" id="ARBA00023125"/>
    </source>
</evidence>
<evidence type="ECO:0000256" key="1">
    <source>
        <dbReference type="ARBA" id="ARBA00010923"/>
    </source>
</evidence>
<evidence type="ECO:0000256" key="4">
    <source>
        <dbReference type="ARBA" id="ARBA00038652"/>
    </source>
</evidence>
<dbReference type="InterPro" id="IPR051212">
    <property type="entry name" value="Type-I_RE_S_subunit"/>
</dbReference>
<dbReference type="Proteomes" id="UP000260782">
    <property type="component" value="Unassembled WGS sequence"/>
</dbReference>
<dbReference type="Pfam" id="PF01420">
    <property type="entry name" value="Methylase_S"/>
    <property type="match status" value="2"/>
</dbReference>
<dbReference type="PANTHER" id="PTHR43140">
    <property type="entry name" value="TYPE-1 RESTRICTION ENZYME ECOKI SPECIFICITY PROTEIN"/>
    <property type="match status" value="1"/>
</dbReference>
<dbReference type="EMBL" id="QVES01000012">
    <property type="protein sequence ID" value="RGB84228.1"/>
    <property type="molecule type" value="Genomic_DNA"/>
</dbReference>
<dbReference type="SUPFAM" id="SSF116734">
    <property type="entry name" value="DNA methylase specificity domain"/>
    <property type="match status" value="2"/>
</dbReference>
<dbReference type="InterPro" id="IPR044946">
    <property type="entry name" value="Restrct_endonuc_typeI_TRD_sf"/>
</dbReference>
<comment type="similarity">
    <text evidence="1">Belongs to the type-I restriction system S methylase family.</text>
</comment>
<protein>
    <recommendedName>
        <fullName evidence="5">Type I restriction modification DNA specificity domain-containing protein</fullName>
    </recommendedName>
</protein>
<evidence type="ECO:0000256" key="2">
    <source>
        <dbReference type="ARBA" id="ARBA00022747"/>
    </source>
</evidence>
<comment type="subunit">
    <text evidence="4">The methyltransferase is composed of M and S polypeptides.</text>
</comment>
<evidence type="ECO:0000313" key="7">
    <source>
        <dbReference type="Proteomes" id="UP000260782"/>
    </source>
</evidence>
<feature type="domain" description="Type I restriction modification DNA specificity" evidence="5">
    <location>
        <begin position="70"/>
        <end position="235"/>
    </location>
</feature>
<comment type="caution">
    <text evidence="6">The sequence shown here is derived from an EMBL/GenBank/DDBJ whole genome shotgun (WGS) entry which is preliminary data.</text>
</comment>
<proteinExistence type="inferred from homology"/>
<dbReference type="PANTHER" id="PTHR43140:SF1">
    <property type="entry name" value="TYPE I RESTRICTION ENZYME ECOKI SPECIFICITY SUBUNIT"/>
    <property type="match status" value="1"/>
</dbReference>
<accession>A0A3E2TWN2</accession>
<dbReference type="RefSeq" id="WP_117529990.1">
    <property type="nucleotide sequence ID" value="NZ_QVES01000012.1"/>
</dbReference>
<dbReference type="InterPro" id="IPR000055">
    <property type="entry name" value="Restrct_endonuc_typeI_TRD"/>
</dbReference>
<gene>
    <name evidence="6" type="ORF">DWZ25_10790</name>
</gene>